<name>A0ABR9D0P9_9GAMM</name>
<reference evidence="1 2" key="1">
    <citation type="submission" date="2020-09" db="EMBL/GenBank/DDBJ databases">
        <title>Methylomonas albis sp. nov. and Methylomonas fluvii sp. nov.: Two cold-adapted methanotrophs from the River Elbe and an amended description of Methylovulum psychrotolerans strain Eb1.</title>
        <authorList>
            <person name="Bussmann I.K."/>
            <person name="Klings K.-W."/>
            <person name="Warnstedt J."/>
            <person name="Hoppert M."/>
            <person name="Saborowski A."/>
            <person name="Horn F."/>
            <person name="Liebner S."/>
        </authorList>
    </citation>
    <scope>NUCLEOTIDE SEQUENCE [LARGE SCALE GENOMIC DNA]</scope>
    <source>
        <strain evidence="1 2">EbA</strain>
    </source>
</reference>
<evidence type="ECO:0000313" key="2">
    <source>
        <dbReference type="Proteomes" id="UP000652176"/>
    </source>
</evidence>
<gene>
    <name evidence="1" type="ORF">IE877_07845</name>
</gene>
<comment type="caution">
    <text evidence="1">The sequence shown here is derived from an EMBL/GenBank/DDBJ whole genome shotgun (WGS) entry which is preliminary data.</text>
</comment>
<accession>A0ABR9D0P9</accession>
<dbReference type="EMBL" id="JACXSS010000001">
    <property type="protein sequence ID" value="MBD9355794.1"/>
    <property type="molecule type" value="Genomic_DNA"/>
</dbReference>
<dbReference type="RefSeq" id="WP_192374134.1">
    <property type="nucleotide sequence ID" value="NZ_JACXSS010000001.1"/>
</dbReference>
<sequence>MLNTFGALTDYLPTSPEQQTPFNRILNGSKPHQKRLCHDFGISETEYEQWLRMLFMLFIPSGEGDLNMLESIVKTGFTDPRFEIGVLVSLYSSPQCLLSDRSFSSNIEKPGMDGFDFNLSSKAFIRYMFANIDEIVSSCKPPEILSAFKAERKKLPRQIQLNYCFNNMELLGGFNRNVIYQSNRHVYCASKTPFIF</sequence>
<evidence type="ECO:0000313" key="1">
    <source>
        <dbReference type="EMBL" id="MBD9355794.1"/>
    </source>
</evidence>
<keyword evidence="2" id="KW-1185">Reference proteome</keyword>
<organism evidence="1 2">
    <name type="scientific">Methylomonas albis</name>
    <dbReference type="NCBI Taxonomy" id="1854563"/>
    <lineage>
        <taxon>Bacteria</taxon>
        <taxon>Pseudomonadati</taxon>
        <taxon>Pseudomonadota</taxon>
        <taxon>Gammaproteobacteria</taxon>
        <taxon>Methylococcales</taxon>
        <taxon>Methylococcaceae</taxon>
        <taxon>Methylomonas</taxon>
    </lineage>
</organism>
<protein>
    <submittedName>
        <fullName evidence="1">Uncharacterized protein</fullName>
    </submittedName>
</protein>
<proteinExistence type="predicted"/>
<dbReference type="Proteomes" id="UP000652176">
    <property type="component" value="Unassembled WGS sequence"/>
</dbReference>